<feature type="non-terminal residue" evidence="1">
    <location>
        <position position="1"/>
    </location>
</feature>
<evidence type="ECO:0000313" key="1">
    <source>
        <dbReference type="EMBL" id="CAI0474211.1"/>
    </source>
</evidence>
<sequence>PACSPLSHGIFGSGTQLAATAPLGTLASPRLSDRKRWDDVVVGAMLFPWVEYCSKSIRRWKQESRRACVQRACVLQNSRNSFFTRA</sequence>
<accession>A0AAV0PTA5</accession>
<dbReference type="Proteomes" id="UP001154282">
    <property type="component" value="Unassembled WGS sequence"/>
</dbReference>
<dbReference type="AlphaFoldDB" id="A0AAV0PTA5"/>
<evidence type="ECO:0000313" key="2">
    <source>
        <dbReference type="Proteomes" id="UP001154282"/>
    </source>
</evidence>
<name>A0AAV0PTA5_9ROSI</name>
<dbReference type="EMBL" id="CAMGYJ010000009">
    <property type="protein sequence ID" value="CAI0474211.1"/>
    <property type="molecule type" value="Genomic_DNA"/>
</dbReference>
<reference evidence="1" key="1">
    <citation type="submission" date="2022-08" db="EMBL/GenBank/DDBJ databases">
        <authorList>
            <person name="Gutierrez-Valencia J."/>
        </authorList>
    </citation>
    <scope>NUCLEOTIDE SEQUENCE</scope>
</reference>
<gene>
    <name evidence="1" type="ORF">LITE_LOCUS39944</name>
</gene>
<comment type="caution">
    <text evidence="1">The sequence shown here is derived from an EMBL/GenBank/DDBJ whole genome shotgun (WGS) entry which is preliminary data.</text>
</comment>
<organism evidence="1 2">
    <name type="scientific">Linum tenue</name>
    <dbReference type="NCBI Taxonomy" id="586396"/>
    <lineage>
        <taxon>Eukaryota</taxon>
        <taxon>Viridiplantae</taxon>
        <taxon>Streptophyta</taxon>
        <taxon>Embryophyta</taxon>
        <taxon>Tracheophyta</taxon>
        <taxon>Spermatophyta</taxon>
        <taxon>Magnoliopsida</taxon>
        <taxon>eudicotyledons</taxon>
        <taxon>Gunneridae</taxon>
        <taxon>Pentapetalae</taxon>
        <taxon>rosids</taxon>
        <taxon>fabids</taxon>
        <taxon>Malpighiales</taxon>
        <taxon>Linaceae</taxon>
        <taxon>Linum</taxon>
    </lineage>
</organism>
<keyword evidence="2" id="KW-1185">Reference proteome</keyword>
<protein>
    <submittedName>
        <fullName evidence="1">Uncharacterized protein</fullName>
    </submittedName>
</protein>
<proteinExistence type="predicted"/>